<dbReference type="GO" id="GO:0005777">
    <property type="term" value="C:peroxisome"/>
    <property type="evidence" value="ECO:0007669"/>
    <property type="project" value="UniProtKB-SubCell"/>
</dbReference>
<evidence type="ECO:0000256" key="3">
    <source>
        <dbReference type="ARBA" id="ARBA00022737"/>
    </source>
</evidence>
<dbReference type="InterPro" id="IPR012677">
    <property type="entry name" value="Nucleotide-bd_a/b_plait_sf"/>
</dbReference>
<keyword evidence="5" id="KW-0896">Oogenesis</keyword>
<dbReference type="Pfam" id="PF11608">
    <property type="entry name" value="RRM_MARF1"/>
    <property type="match status" value="1"/>
</dbReference>
<dbReference type="Gene3D" id="3.30.420.610">
    <property type="entry name" value="LOTUS domain-like"/>
    <property type="match status" value="5"/>
</dbReference>
<comment type="subcellular location">
    <subcellularLocation>
        <location evidence="1">Peroxisome</location>
    </subcellularLocation>
</comment>
<dbReference type="InterPro" id="IPR035979">
    <property type="entry name" value="RBD_domain_sf"/>
</dbReference>
<feature type="domain" description="HTH OST-type" evidence="12">
    <location>
        <begin position="1373"/>
        <end position="1447"/>
    </location>
</feature>
<dbReference type="PROSITE" id="PS51644">
    <property type="entry name" value="HTH_OST"/>
    <property type="match status" value="5"/>
</dbReference>
<evidence type="ECO:0000256" key="6">
    <source>
        <dbReference type="ARBA" id="ARBA00023140"/>
    </source>
</evidence>
<dbReference type="KEGG" id="pmrn:116951480"/>
<dbReference type="Proteomes" id="UP001318040">
    <property type="component" value="Chromosome 43"/>
</dbReference>
<evidence type="ECO:0000256" key="7">
    <source>
        <dbReference type="ARBA" id="ARBA00023254"/>
    </source>
</evidence>
<gene>
    <name evidence="14" type="primary">MARF1</name>
</gene>
<feature type="domain" description="HTH OST-type" evidence="12">
    <location>
        <begin position="1533"/>
        <end position="1607"/>
    </location>
</feature>
<feature type="compositionally biased region" description="Gly residues" evidence="10">
    <location>
        <begin position="662"/>
        <end position="674"/>
    </location>
</feature>
<feature type="compositionally biased region" description="Basic and acidic residues" evidence="10">
    <location>
        <begin position="746"/>
        <end position="756"/>
    </location>
</feature>
<feature type="domain" description="HTH OST-type" evidence="12">
    <location>
        <begin position="1707"/>
        <end position="1782"/>
    </location>
</feature>
<accession>A0AAJ7TXQ0</accession>
<dbReference type="GO" id="GO:0003723">
    <property type="term" value="F:RNA binding"/>
    <property type="evidence" value="ECO:0007669"/>
    <property type="project" value="UniProtKB-UniRule"/>
</dbReference>
<dbReference type="Gene3D" id="3.30.70.330">
    <property type="match status" value="2"/>
</dbReference>
<feature type="region of interest" description="Disordered" evidence="10">
    <location>
        <begin position="721"/>
        <end position="917"/>
    </location>
</feature>
<proteinExistence type="predicted"/>
<dbReference type="InterPro" id="IPR025605">
    <property type="entry name" value="OST-HTH/LOTUS_dom"/>
</dbReference>
<organism evidence="13 14">
    <name type="scientific">Petromyzon marinus</name>
    <name type="common">Sea lamprey</name>
    <dbReference type="NCBI Taxonomy" id="7757"/>
    <lineage>
        <taxon>Eukaryota</taxon>
        <taxon>Metazoa</taxon>
        <taxon>Chordata</taxon>
        <taxon>Craniata</taxon>
        <taxon>Vertebrata</taxon>
        <taxon>Cyclostomata</taxon>
        <taxon>Hyperoartia</taxon>
        <taxon>Petromyzontiformes</taxon>
        <taxon>Petromyzontidae</taxon>
        <taxon>Petromyzon</taxon>
    </lineage>
</organism>
<feature type="region of interest" description="Disordered" evidence="10">
    <location>
        <begin position="1905"/>
        <end position="1955"/>
    </location>
</feature>
<reference evidence="14" key="1">
    <citation type="submission" date="2025-08" db="UniProtKB">
        <authorList>
            <consortium name="RefSeq"/>
        </authorList>
    </citation>
    <scope>IDENTIFICATION</scope>
    <source>
        <tissue evidence="14">Sperm</tissue>
    </source>
</reference>
<evidence type="ECO:0000259" key="11">
    <source>
        <dbReference type="PROSITE" id="PS50102"/>
    </source>
</evidence>
<dbReference type="GO" id="GO:0010468">
    <property type="term" value="P:regulation of gene expression"/>
    <property type="evidence" value="ECO:0007669"/>
    <property type="project" value="InterPro"/>
</dbReference>
<feature type="domain" description="HTH OST-type" evidence="12">
    <location>
        <begin position="1609"/>
        <end position="1706"/>
    </location>
</feature>
<feature type="compositionally biased region" description="Low complexity" evidence="10">
    <location>
        <begin position="2019"/>
        <end position="2035"/>
    </location>
</feature>
<dbReference type="GO" id="GO:0048477">
    <property type="term" value="P:oogenesis"/>
    <property type="evidence" value="ECO:0007669"/>
    <property type="project" value="UniProtKB-KW"/>
</dbReference>
<evidence type="ECO:0000256" key="8">
    <source>
        <dbReference type="ARBA" id="ARBA00030116"/>
    </source>
</evidence>
<evidence type="ECO:0000256" key="1">
    <source>
        <dbReference type="ARBA" id="ARBA00004275"/>
    </source>
</evidence>
<keyword evidence="7" id="KW-0469">Meiosis</keyword>
<feature type="region of interest" description="Disordered" evidence="10">
    <location>
        <begin position="310"/>
        <end position="376"/>
    </location>
</feature>
<feature type="region of interest" description="Disordered" evidence="10">
    <location>
        <begin position="632"/>
        <end position="682"/>
    </location>
</feature>
<keyword evidence="5" id="KW-0221">Differentiation</keyword>
<dbReference type="InterPro" id="IPR021139">
    <property type="entry name" value="NYN"/>
</dbReference>
<feature type="compositionally biased region" description="Pro residues" evidence="10">
    <location>
        <begin position="1942"/>
        <end position="1954"/>
    </location>
</feature>
<keyword evidence="4 9" id="KW-0694">RNA-binding</keyword>
<dbReference type="SUPFAM" id="SSF54928">
    <property type="entry name" value="RNA-binding domain, RBD"/>
    <property type="match status" value="2"/>
</dbReference>
<evidence type="ECO:0000256" key="4">
    <source>
        <dbReference type="ARBA" id="ARBA00022884"/>
    </source>
</evidence>
<name>A0AAJ7TXQ0_PETMA</name>
<dbReference type="GO" id="GO:1905762">
    <property type="term" value="F:CCR4-NOT complex binding"/>
    <property type="evidence" value="ECO:0007669"/>
    <property type="project" value="TreeGrafter"/>
</dbReference>
<keyword evidence="3" id="KW-0677">Repeat</keyword>
<feature type="compositionally biased region" description="Polar residues" evidence="10">
    <location>
        <begin position="818"/>
        <end position="833"/>
    </location>
</feature>
<feature type="domain" description="HTH OST-type" evidence="12">
    <location>
        <begin position="1449"/>
        <end position="1524"/>
    </location>
</feature>
<keyword evidence="6" id="KW-0576">Peroxisome</keyword>
<feature type="compositionally biased region" description="Polar residues" evidence="10">
    <location>
        <begin position="2052"/>
        <end position="2061"/>
    </location>
</feature>
<sequence>MSTGPAMERRAEWGLPSRDAAAEAVGGSSGFHLPEGHARSDPGTWYLQLSGCLSLTQPLVAPTRPLFFPTQSYVPVAQTPHYCLAKQQPVAMFNMADANFKRVSASLLNPMTMLAPRPPQEVPCPPTSDTSATSTSCQVSGYACVPCPTAMRGVTPPFHRGGLDADACRPRDPYWGDQAPAVPADHGSGLLTPGQFCCGSSGLRARQQSAPSYLASMAALACPGCGSLATAGAPALRCATEALSSLPFPGHCTKHDEHHRQHVLLPPGGGGGGGGGTASAHLHCPSLPIPVAHVHGHHCQGCHCKGDASETTVSQPRRGSAPGPTDPCGPLHGSNVWPDIPPPSLVNGASAPTCTRDVASELPPLGGMSGAGGAGDRDGLPPIGVFWDIENCSVPTGRSAMSVAQRVRQRLFGGHREAEFLCVCDISKEKREVIQELNNAQVTVVHINATAKNAADDKLKQSMRRFAETHSAPATIVLISSDVNFALEMSDLRHRHGFTVVLVHKTQASSALMHHANTSIRYEELVDDLPPCPSPQPCHTLLYINNLPSGRDTRQVGARLRQLSENCGGKVLSVAAGTACLRFPSPARARRAQRRLDNEDVYGSRISASFLPQEDGGGGSQATEAAAALGRERLEGNEKPRSPGPPAHRRGGGRRHDADDLNGGGGGGFTGGNHHGSHGACERDCRTVEKQLRSPVAVAGGGGGGGRRGQRRIDVEDAGRNGAAVGHSSALPLPLSSSSPPLSTSRAKEQQPRDRAGTGTGAVAAAPSGQEKQLLSGGARASGRAAHRHGGAGKNPEAGDGGAKCSLHGEERAAGNPKETTSGGRQQQAQQPSAKRHRRGGTGGAGRGSSPGPPATPLLARANAPQRGGRDTEITRADSCPPLVPDEEGSEATGKPVLVDGPPSGNPAAFFRPLAPTPPPPGAMPLLHASHQPPFPIVAPCPITWVPSSRLATPLNQLVFPGGLVSRTTAVAGPPPPHGYLPSPFGYGYPGSGVSPTDVLISNLDGKAQWSDIMQELSDAFAKFGQVKGIELRGHAEQQQLRALVRMGSAQEAALSASALQHCQVTGRRVHVSLASDGVVHEPQRTSPLQTLRLEAMGILHEAPGATLPLHLFAEVYEKRYGRKLVVSDLHKLTDSLCVHDHGPACRLVSLLPLRNGPYVGPPPAATMAAAAAAAAAAATSRERERERNFSSCGSSPVVIEELAHHDAYCPVHSPHSAATVDIEEHDLEVEYSQLPFVVMSLKTFAAQVHALLHSHDGTVPLLSFPDCYEAEMGPLPRDAQAAMVPTAEGDTAAEEESDDAVTEAAAVAATVLAAGCGRGVPLEHLAACVQGVHVVMAQNGVKVVKWVQNKPPPPSSDTWLASRCKSPVGNPQLIAFAREVVELLRTQPRCLLAFTRFIPAYHHHFGKQCRVAEYGYARLGDLLDAVPHVLQILGLGGRRLLTLTHRVQVKRFTQDLLKLLKSQASKQVCLQDFAQAYHWCFSREWDVREYGMCELSDLLAEVPDAVVAMTPQEGGPVLSIPIKVRTEEERSRTRVFAREVVKLLRQMPRGRMAFSRFIPAYHHHYGRQCKLAHYGFTKLTDLFEAIPEVVTMLERGEDKLLVLTETEQLKALACQISQLLRVHKDQPHGDTGEPAGAAGAASSSFVAEGLAPSELPAEYARAVGHPLYLQDYDVSSVTELLSKIPHVVKVVDTPVGRRIQLLCHKSQKVATTQLLLLLMSQRPGALVKLALLEQLYHAVFGAPLAPHDFGFLCLADMLRTMHSMFELETESGTAVGVRLTPLLQFAACVRALLLTYHYHQISLADFPSAYAQFTGNSAASVASTLGFGSLEEALLAFPQQVVWVKKHNKMLVLKHDMSVRLSCASPATLPSEEGEMHSEPSTPPPPASSAGLFMDARAGVLNAASPQREQRRGQSQRPAGCAELALPGPSLDELLSGPLPRTLPSPQLRPHPAPLLAQPTAAYSRDLIELEPPATGDSDPSFWNAEEALVPPSSSPPKPARRNGSLARPLDKQADPASSSSSSSKSSSSSSSSSDVRVEAGCESAGPGETDSVNGGSSSYGDADGVQEESEGRDDARGEDEAAPDSPSRRRTGRSRVRLAVSFSLAPL</sequence>
<dbReference type="PANTHER" id="PTHR14379:SF3">
    <property type="entry name" value="MEIOSIS REGULATOR AND MRNA STABILITY FACTOR 1"/>
    <property type="match status" value="1"/>
</dbReference>
<evidence type="ECO:0000256" key="2">
    <source>
        <dbReference type="ARBA" id="ARBA00022152"/>
    </source>
</evidence>
<dbReference type="InterPro" id="IPR041966">
    <property type="entry name" value="LOTUS-like"/>
</dbReference>
<keyword evidence="13" id="KW-1185">Reference proteome</keyword>
<evidence type="ECO:0000256" key="5">
    <source>
        <dbReference type="ARBA" id="ARBA00022943"/>
    </source>
</evidence>
<dbReference type="Gene3D" id="3.40.50.1010">
    <property type="entry name" value="5'-nuclease"/>
    <property type="match status" value="1"/>
</dbReference>
<protein>
    <recommendedName>
        <fullName evidence="2">Meiosis regulator and mRNA stability factor 1</fullName>
    </recommendedName>
    <alternativeName>
        <fullName evidence="8">Limkain-b1</fullName>
    </alternativeName>
</protein>
<dbReference type="InterPro" id="IPR045602">
    <property type="entry name" value="MARF1_LOTUS"/>
</dbReference>
<dbReference type="RefSeq" id="XP_032825999.1">
    <property type="nucleotide sequence ID" value="XM_032970108.1"/>
</dbReference>
<feature type="region of interest" description="Disordered" evidence="10">
    <location>
        <begin position="1869"/>
        <end position="1893"/>
    </location>
</feature>
<evidence type="ECO:0000259" key="12">
    <source>
        <dbReference type="PROSITE" id="PS51644"/>
    </source>
</evidence>
<evidence type="ECO:0000256" key="9">
    <source>
        <dbReference type="PROSITE-ProRule" id="PRU00176"/>
    </source>
</evidence>
<dbReference type="Pfam" id="PF01936">
    <property type="entry name" value="NYN"/>
    <property type="match status" value="1"/>
</dbReference>
<dbReference type="InterPro" id="IPR000504">
    <property type="entry name" value="RRM_dom"/>
</dbReference>
<dbReference type="InterPro" id="IPR024768">
    <property type="entry name" value="Marf1"/>
</dbReference>
<dbReference type="GO" id="GO:0004540">
    <property type="term" value="F:RNA nuclease activity"/>
    <property type="evidence" value="ECO:0007669"/>
    <property type="project" value="InterPro"/>
</dbReference>
<evidence type="ECO:0000256" key="10">
    <source>
        <dbReference type="SAM" id="MobiDB-lite"/>
    </source>
</evidence>
<evidence type="ECO:0000313" key="14">
    <source>
        <dbReference type="RefSeq" id="XP_032825999.1"/>
    </source>
</evidence>
<dbReference type="PANTHER" id="PTHR14379">
    <property type="entry name" value="LIMKAIN B LKAP"/>
    <property type="match status" value="1"/>
</dbReference>
<dbReference type="Pfam" id="PF12872">
    <property type="entry name" value="OST-HTH"/>
    <property type="match status" value="6"/>
</dbReference>
<feature type="region of interest" description="Disordered" evidence="10">
    <location>
        <begin position="1967"/>
        <end position="2109"/>
    </location>
</feature>
<dbReference type="CDD" id="cd10910">
    <property type="entry name" value="PIN_limkain_b1_N_like"/>
    <property type="match status" value="1"/>
</dbReference>
<feature type="compositionally biased region" description="Low complexity" evidence="10">
    <location>
        <begin position="728"/>
        <end position="745"/>
    </location>
</feature>
<dbReference type="Pfam" id="PF19687">
    <property type="entry name" value="MARF1_LOTUS"/>
    <property type="match status" value="2"/>
</dbReference>
<dbReference type="InterPro" id="IPR034189">
    <property type="entry name" value="MARF1_RRM1"/>
</dbReference>
<evidence type="ECO:0000313" key="13">
    <source>
        <dbReference type="Proteomes" id="UP001318040"/>
    </source>
</evidence>
<dbReference type="GO" id="GO:0051321">
    <property type="term" value="P:meiotic cell cycle"/>
    <property type="evidence" value="ECO:0007669"/>
    <property type="project" value="UniProtKB-KW"/>
</dbReference>
<feature type="domain" description="RRM" evidence="11">
    <location>
        <begin position="997"/>
        <end position="1077"/>
    </location>
</feature>
<feature type="compositionally biased region" description="Basic and acidic residues" evidence="10">
    <location>
        <begin position="632"/>
        <end position="641"/>
    </location>
</feature>
<dbReference type="PROSITE" id="PS50102">
    <property type="entry name" value="RRM"/>
    <property type="match status" value="1"/>
</dbReference>
<dbReference type="CTD" id="9665"/>